<name>A0A8X6UQU9_NEPPI</name>
<dbReference type="EMBL" id="BMAW01035155">
    <property type="protein sequence ID" value="GFU38578.1"/>
    <property type="molecule type" value="Genomic_DNA"/>
</dbReference>
<proteinExistence type="predicted"/>
<evidence type="ECO:0000313" key="1">
    <source>
        <dbReference type="EMBL" id="GFU38578.1"/>
    </source>
</evidence>
<reference evidence="1" key="1">
    <citation type="submission" date="2020-08" db="EMBL/GenBank/DDBJ databases">
        <title>Multicomponent nature underlies the extraordinary mechanical properties of spider dragline silk.</title>
        <authorList>
            <person name="Kono N."/>
            <person name="Nakamura H."/>
            <person name="Mori M."/>
            <person name="Yoshida Y."/>
            <person name="Ohtoshi R."/>
            <person name="Malay A.D."/>
            <person name="Moran D.A.P."/>
            <person name="Tomita M."/>
            <person name="Numata K."/>
            <person name="Arakawa K."/>
        </authorList>
    </citation>
    <scope>NUCLEOTIDE SEQUENCE</scope>
</reference>
<accession>A0A8X6UQU9</accession>
<gene>
    <name evidence="1" type="ORF">NPIL_474481</name>
</gene>
<dbReference type="AlphaFoldDB" id="A0A8X6UQU9"/>
<sequence>MGFNTDEIVPQELYSQSYRIQQALPLKPLNNNRLNVDQLTSLIPEFRRLINYSPRSKKNDLTSEKQFYHIMDLIKNIEQILNAFSGHFKHLPKLKSARGDVDKIMQ</sequence>
<protein>
    <submittedName>
        <fullName evidence="1">Uncharacterized protein</fullName>
    </submittedName>
</protein>
<dbReference type="Proteomes" id="UP000887013">
    <property type="component" value="Unassembled WGS sequence"/>
</dbReference>
<evidence type="ECO:0000313" key="2">
    <source>
        <dbReference type="Proteomes" id="UP000887013"/>
    </source>
</evidence>
<organism evidence="1 2">
    <name type="scientific">Nephila pilipes</name>
    <name type="common">Giant wood spider</name>
    <name type="synonym">Nephila maculata</name>
    <dbReference type="NCBI Taxonomy" id="299642"/>
    <lineage>
        <taxon>Eukaryota</taxon>
        <taxon>Metazoa</taxon>
        <taxon>Ecdysozoa</taxon>
        <taxon>Arthropoda</taxon>
        <taxon>Chelicerata</taxon>
        <taxon>Arachnida</taxon>
        <taxon>Araneae</taxon>
        <taxon>Araneomorphae</taxon>
        <taxon>Entelegynae</taxon>
        <taxon>Araneoidea</taxon>
        <taxon>Nephilidae</taxon>
        <taxon>Nephila</taxon>
    </lineage>
</organism>
<comment type="caution">
    <text evidence="1">The sequence shown here is derived from an EMBL/GenBank/DDBJ whole genome shotgun (WGS) entry which is preliminary data.</text>
</comment>
<keyword evidence="2" id="KW-1185">Reference proteome</keyword>